<evidence type="ECO:0000256" key="7">
    <source>
        <dbReference type="ARBA" id="ARBA00032166"/>
    </source>
</evidence>
<dbReference type="InterPro" id="IPR007356">
    <property type="entry name" value="tRNA_m1G_MeTrfase_euk"/>
</dbReference>
<dbReference type="PANTHER" id="PTHR13563">
    <property type="entry name" value="TRNA (GUANINE-9-) METHYLTRANSFERASE"/>
    <property type="match status" value="1"/>
</dbReference>
<evidence type="ECO:0000256" key="9">
    <source>
        <dbReference type="SAM" id="MobiDB-lite"/>
    </source>
</evidence>
<evidence type="ECO:0000259" key="10">
    <source>
        <dbReference type="PROSITE" id="PS51675"/>
    </source>
</evidence>
<dbReference type="AlphaFoldDB" id="W4KEQ0"/>
<keyword evidence="3" id="KW-0489">Methyltransferase</keyword>
<dbReference type="Gene3D" id="3.40.1280.30">
    <property type="match status" value="1"/>
</dbReference>
<comment type="catalytic activity">
    <reaction evidence="8">
        <text>guanosine(9) in tRNA + S-adenosyl-L-methionine = N(1)-methylguanosine(9) in tRNA + S-adenosyl-L-homocysteine + H(+)</text>
        <dbReference type="Rhea" id="RHEA:43156"/>
        <dbReference type="Rhea" id="RHEA-COMP:10367"/>
        <dbReference type="Rhea" id="RHEA-COMP:10368"/>
        <dbReference type="ChEBI" id="CHEBI:15378"/>
        <dbReference type="ChEBI" id="CHEBI:57856"/>
        <dbReference type="ChEBI" id="CHEBI:59789"/>
        <dbReference type="ChEBI" id="CHEBI:73542"/>
        <dbReference type="ChEBI" id="CHEBI:74269"/>
        <dbReference type="EC" id="2.1.1.221"/>
    </reaction>
</comment>
<keyword evidence="4" id="KW-0808">Transferase</keyword>
<reference evidence="11 12" key="1">
    <citation type="journal article" date="2012" name="New Phytol.">
        <title>Insight into trade-off between wood decay and parasitism from the genome of a fungal forest pathogen.</title>
        <authorList>
            <person name="Olson A."/>
            <person name="Aerts A."/>
            <person name="Asiegbu F."/>
            <person name="Belbahri L."/>
            <person name="Bouzid O."/>
            <person name="Broberg A."/>
            <person name="Canback B."/>
            <person name="Coutinho P.M."/>
            <person name="Cullen D."/>
            <person name="Dalman K."/>
            <person name="Deflorio G."/>
            <person name="van Diepen L.T."/>
            <person name="Dunand C."/>
            <person name="Duplessis S."/>
            <person name="Durling M."/>
            <person name="Gonthier P."/>
            <person name="Grimwood J."/>
            <person name="Fossdal C.G."/>
            <person name="Hansson D."/>
            <person name="Henrissat B."/>
            <person name="Hietala A."/>
            <person name="Himmelstrand K."/>
            <person name="Hoffmeister D."/>
            <person name="Hogberg N."/>
            <person name="James T.Y."/>
            <person name="Karlsson M."/>
            <person name="Kohler A."/>
            <person name="Kues U."/>
            <person name="Lee Y.H."/>
            <person name="Lin Y.C."/>
            <person name="Lind M."/>
            <person name="Lindquist E."/>
            <person name="Lombard V."/>
            <person name="Lucas S."/>
            <person name="Lunden K."/>
            <person name="Morin E."/>
            <person name="Murat C."/>
            <person name="Park J."/>
            <person name="Raffaello T."/>
            <person name="Rouze P."/>
            <person name="Salamov A."/>
            <person name="Schmutz J."/>
            <person name="Solheim H."/>
            <person name="Stahlberg J."/>
            <person name="Velez H."/>
            <person name="de Vries R.P."/>
            <person name="Wiebenga A."/>
            <person name="Woodward S."/>
            <person name="Yakovlev I."/>
            <person name="Garbelotto M."/>
            <person name="Martin F."/>
            <person name="Grigoriev I.V."/>
            <person name="Stenlid J."/>
        </authorList>
    </citation>
    <scope>NUCLEOTIDE SEQUENCE [LARGE SCALE GENOMIC DNA]</scope>
    <source>
        <strain evidence="11 12">TC 32-1</strain>
    </source>
</reference>
<evidence type="ECO:0000256" key="2">
    <source>
        <dbReference type="ARBA" id="ARBA00020451"/>
    </source>
</evidence>
<protein>
    <recommendedName>
        <fullName evidence="2">tRNA (guanine(9)-N1)-methyltransferase</fullName>
        <ecNumber evidence="1">2.1.1.221</ecNumber>
    </recommendedName>
    <alternativeName>
        <fullName evidence="7">tRNA methyltransferase 10</fullName>
    </alternativeName>
    <alternativeName>
        <fullName evidence="6">tRNA(m1G9)-methyltransferase</fullName>
    </alternativeName>
</protein>
<dbReference type="InterPro" id="IPR038459">
    <property type="entry name" value="MT_TRM10-typ_sf"/>
</dbReference>
<evidence type="ECO:0000313" key="11">
    <source>
        <dbReference type="EMBL" id="ETW83775.1"/>
    </source>
</evidence>
<dbReference type="PROSITE" id="PS51675">
    <property type="entry name" value="SAM_MT_TRM10"/>
    <property type="match status" value="1"/>
</dbReference>
<dbReference type="GO" id="GO:0000049">
    <property type="term" value="F:tRNA binding"/>
    <property type="evidence" value="ECO:0007669"/>
    <property type="project" value="TreeGrafter"/>
</dbReference>
<accession>W4KEQ0</accession>
<feature type="region of interest" description="Disordered" evidence="9">
    <location>
        <begin position="1"/>
        <end position="99"/>
    </location>
</feature>
<feature type="region of interest" description="Disordered" evidence="9">
    <location>
        <begin position="186"/>
        <end position="218"/>
    </location>
</feature>
<dbReference type="eggNOG" id="KOG2967">
    <property type="taxonomic scope" value="Eukaryota"/>
</dbReference>
<dbReference type="CDD" id="cd18089">
    <property type="entry name" value="SPOUT_Trm10-like"/>
    <property type="match status" value="1"/>
</dbReference>
<dbReference type="HOGENOM" id="CLU_034384_1_1_1"/>
<dbReference type="EC" id="2.1.1.221" evidence="1"/>
<feature type="domain" description="SAM-dependent MTase TRM10-type" evidence="10">
    <location>
        <begin position="93"/>
        <end position="323"/>
    </location>
</feature>
<evidence type="ECO:0000256" key="8">
    <source>
        <dbReference type="ARBA" id="ARBA00048434"/>
    </source>
</evidence>
<dbReference type="STRING" id="747525.W4KEQ0"/>
<feature type="compositionally biased region" description="Low complexity" evidence="9">
    <location>
        <begin position="16"/>
        <end position="28"/>
    </location>
</feature>
<dbReference type="GO" id="GO:0002939">
    <property type="term" value="P:tRNA N1-guanine methylation"/>
    <property type="evidence" value="ECO:0007669"/>
    <property type="project" value="TreeGrafter"/>
</dbReference>
<feature type="compositionally biased region" description="Pro residues" evidence="9">
    <location>
        <begin position="1"/>
        <end position="14"/>
    </location>
</feature>
<keyword evidence="5" id="KW-0949">S-adenosyl-L-methionine</keyword>
<organism evidence="11 12">
    <name type="scientific">Heterobasidion irregulare (strain TC 32-1)</name>
    <dbReference type="NCBI Taxonomy" id="747525"/>
    <lineage>
        <taxon>Eukaryota</taxon>
        <taxon>Fungi</taxon>
        <taxon>Dikarya</taxon>
        <taxon>Basidiomycota</taxon>
        <taxon>Agaricomycotina</taxon>
        <taxon>Agaricomycetes</taxon>
        <taxon>Russulales</taxon>
        <taxon>Bondarzewiaceae</taxon>
        <taxon>Heterobasidion</taxon>
        <taxon>Heterobasidion annosum species complex</taxon>
    </lineage>
</organism>
<dbReference type="OrthoDB" id="278300at2759"/>
<evidence type="ECO:0000256" key="4">
    <source>
        <dbReference type="ARBA" id="ARBA00022679"/>
    </source>
</evidence>
<feature type="non-terminal residue" evidence="11">
    <location>
        <position position="330"/>
    </location>
</feature>
<dbReference type="PANTHER" id="PTHR13563:SF13">
    <property type="entry name" value="TRNA METHYLTRANSFERASE 10 HOMOLOG A"/>
    <property type="match status" value="1"/>
</dbReference>
<name>W4KEQ0_HETIT</name>
<evidence type="ECO:0000256" key="1">
    <source>
        <dbReference type="ARBA" id="ARBA00012797"/>
    </source>
</evidence>
<evidence type="ECO:0000256" key="6">
    <source>
        <dbReference type="ARBA" id="ARBA00031792"/>
    </source>
</evidence>
<dbReference type="GO" id="GO:0052905">
    <property type="term" value="F:tRNA (guanosine(9)-N1)-methyltransferase activity"/>
    <property type="evidence" value="ECO:0007669"/>
    <property type="project" value="UniProtKB-EC"/>
</dbReference>
<dbReference type="EMBL" id="KI925456">
    <property type="protein sequence ID" value="ETW83775.1"/>
    <property type="molecule type" value="Genomic_DNA"/>
</dbReference>
<dbReference type="Proteomes" id="UP000030671">
    <property type="component" value="Unassembled WGS sequence"/>
</dbReference>
<dbReference type="InParanoid" id="W4KEQ0"/>
<keyword evidence="12" id="KW-1185">Reference proteome</keyword>
<dbReference type="FunCoup" id="W4KEQ0">
    <property type="interactions" value="644"/>
</dbReference>
<evidence type="ECO:0000256" key="3">
    <source>
        <dbReference type="ARBA" id="ARBA00022603"/>
    </source>
</evidence>
<feature type="compositionally biased region" description="Low complexity" evidence="9">
    <location>
        <begin position="194"/>
        <end position="205"/>
    </location>
</feature>
<dbReference type="KEGG" id="hir:HETIRDRAFT_381008"/>
<proteinExistence type="predicted"/>
<dbReference type="GO" id="GO:0005634">
    <property type="term" value="C:nucleus"/>
    <property type="evidence" value="ECO:0007669"/>
    <property type="project" value="TreeGrafter"/>
</dbReference>
<sequence length="330" mass="36546">MVPVPSVPSPPPALEPQSIPSTSTEPTSTPAPAPAPALSKNALKKARKAELIAERKLERRAREREKRKEKKRQRSERIAAGEDVSDDDRSKKRAKLSAPKAPFGARVVVDLGFDDKMSEKEVVSLCSQLAFTYSANRRSPTPIKSLLFTSLDGRTRERLDSLNDAGYRRWAGTEWWSESYERLWQESKDTTPEAATGAGDSSGSADDVDAKEEVQGAKAVAPQESVVYLTADSPEELEELKEGETYIIGGICDHNRYKKLCLNKAKASGVRAAQLPIGRYLAHLPTRKVLTVNQVFEILVKWVETRDWEQALYAVIPKRKFQNGGAQEAA</sequence>
<evidence type="ECO:0000313" key="12">
    <source>
        <dbReference type="Proteomes" id="UP000030671"/>
    </source>
</evidence>
<feature type="compositionally biased region" description="Basic and acidic residues" evidence="9">
    <location>
        <begin position="48"/>
        <end position="66"/>
    </location>
</feature>
<evidence type="ECO:0000256" key="5">
    <source>
        <dbReference type="ARBA" id="ARBA00022691"/>
    </source>
</evidence>
<dbReference type="GeneID" id="20672047"/>
<dbReference type="InterPro" id="IPR028564">
    <property type="entry name" value="MT_TRM10-typ"/>
</dbReference>
<dbReference type="RefSeq" id="XP_009543523.1">
    <property type="nucleotide sequence ID" value="XM_009545228.1"/>
</dbReference>
<gene>
    <name evidence="11" type="ORF">HETIRDRAFT_381008</name>
</gene>